<reference evidence="1" key="1">
    <citation type="submission" date="2022-03" db="EMBL/GenBank/DDBJ databases">
        <authorList>
            <person name="Sayadi A."/>
        </authorList>
    </citation>
    <scope>NUCLEOTIDE SEQUENCE</scope>
</reference>
<sequence length="98" mass="11373">MLPCEDPSTELELRPCEVVTGCAWYRTGIEVEDEEKVRIPNCLNTQLIAKIDEPLAKFSLIQFVLLYDWPQMLEHVGRAMIQRFLKTPHSSKNSRKNL</sequence>
<name>A0A9P0KHA9_ACAOB</name>
<gene>
    <name evidence="1" type="ORF">ACAOBT_LOCUS10974</name>
</gene>
<dbReference type="EMBL" id="CAKOFQ010006820">
    <property type="protein sequence ID" value="CAH1974247.1"/>
    <property type="molecule type" value="Genomic_DNA"/>
</dbReference>
<evidence type="ECO:0000313" key="2">
    <source>
        <dbReference type="Proteomes" id="UP001152888"/>
    </source>
</evidence>
<dbReference type="AlphaFoldDB" id="A0A9P0KHA9"/>
<accession>A0A9P0KHA9</accession>
<protein>
    <submittedName>
        <fullName evidence="1">Uncharacterized protein</fullName>
    </submittedName>
</protein>
<organism evidence="1 2">
    <name type="scientific">Acanthoscelides obtectus</name>
    <name type="common">Bean weevil</name>
    <name type="synonym">Bruchus obtectus</name>
    <dbReference type="NCBI Taxonomy" id="200917"/>
    <lineage>
        <taxon>Eukaryota</taxon>
        <taxon>Metazoa</taxon>
        <taxon>Ecdysozoa</taxon>
        <taxon>Arthropoda</taxon>
        <taxon>Hexapoda</taxon>
        <taxon>Insecta</taxon>
        <taxon>Pterygota</taxon>
        <taxon>Neoptera</taxon>
        <taxon>Endopterygota</taxon>
        <taxon>Coleoptera</taxon>
        <taxon>Polyphaga</taxon>
        <taxon>Cucujiformia</taxon>
        <taxon>Chrysomeloidea</taxon>
        <taxon>Chrysomelidae</taxon>
        <taxon>Bruchinae</taxon>
        <taxon>Bruchini</taxon>
        <taxon>Acanthoscelides</taxon>
    </lineage>
</organism>
<dbReference type="Proteomes" id="UP001152888">
    <property type="component" value="Unassembled WGS sequence"/>
</dbReference>
<comment type="caution">
    <text evidence="1">The sequence shown here is derived from an EMBL/GenBank/DDBJ whole genome shotgun (WGS) entry which is preliminary data.</text>
</comment>
<keyword evidence="2" id="KW-1185">Reference proteome</keyword>
<proteinExistence type="predicted"/>
<evidence type="ECO:0000313" key="1">
    <source>
        <dbReference type="EMBL" id="CAH1974247.1"/>
    </source>
</evidence>